<accession>A0A6J4RF81</accession>
<dbReference type="PROSITE" id="PS00674">
    <property type="entry name" value="AAA"/>
    <property type="match status" value="2"/>
</dbReference>
<evidence type="ECO:0000259" key="18">
    <source>
        <dbReference type="SMART" id="SM00382"/>
    </source>
</evidence>
<evidence type="ECO:0000256" key="9">
    <source>
        <dbReference type="ARBA" id="ARBA00022840"/>
    </source>
</evidence>
<evidence type="ECO:0000256" key="6">
    <source>
        <dbReference type="ARBA" id="ARBA00022741"/>
    </source>
</evidence>
<feature type="domain" description="AAA+ ATPase" evidence="18">
    <location>
        <begin position="489"/>
        <end position="627"/>
    </location>
</feature>
<name>A0A6J4RF81_9ACTN</name>
<dbReference type="AlphaFoldDB" id="A0A6J4RF81"/>
<dbReference type="Pfam" id="PF00004">
    <property type="entry name" value="AAA"/>
    <property type="match status" value="2"/>
</dbReference>
<keyword evidence="8 15" id="KW-0862">Zinc</keyword>
<evidence type="ECO:0000313" key="19">
    <source>
        <dbReference type="EMBL" id="CAA9471129.1"/>
    </source>
</evidence>
<dbReference type="GO" id="GO:0005524">
    <property type="term" value="F:ATP binding"/>
    <property type="evidence" value="ECO:0007669"/>
    <property type="project" value="UniProtKB-UniRule"/>
</dbReference>
<evidence type="ECO:0000256" key="5">
    <source>
        <dbReference type="ARBA" id="ARBA00022723"/>
    </source>
</evidence>
<dbReference type="InterPro" id="IPR000642">
    <property type="entry name" value="Peptidase_M41"/>
</dbReference>
<feature type="binding site" evidence="15">
    <location>
        <position position="717"/>
    </location>
    <ligand>
        <name>Zn(2+)</name>
        <dbReference type="ChEBI" id="CHEBI:29105"/>
        <note>catalytic</note>
    </ligand>
</feature>
<keyword evidence="11 15" id="KW-1133">Transmembrane helix</keyword>
<evidence type="ECO:0000256" key="10">
    <source>
        <dbReference type="ARBA" id="ARBA00022946"/>
    </source>
</evidence>
<proteinExistence type="inferred from homology"/>
<feature type="compositionally biased region" description="Basic residues" evidence="17">
    <location>
        <begin position="1"/>
        <end position="16"/>
    </location>
</feature>
<dbReference type="PANTHER" id="PTHR23076:SF97">
    <property type="entry name" value="ATP-DEPENDENT ZINC METALLOPROTEASE YME1L1"/>
    <property type="match status" value="1"/>
</dbReference>
<keyword evidence="10" id="KW-0809">Transit peptide</keyword>
<dbReference type="Pfam" id="PF01434">
    <property type="entry name" value="Peptidase_M41"/>
    <property type="match status" value="1"/>
</dbReference>
<comment type="subunit">
    <text evidence="15">Homohexamer.</text>
</comment>
<dbReference type="InterPro" id="IPR041569">
    <property type="entry name" value="AAA_lid_3"/>
</dbReference>
<dbReference type="EMBL" id="CADCVQ010000004">
    <property type="protein sequence ID" value="CAA9471129.1"/>
    <property type="molecule type" value="Genomic_DNA"/>
</dbReference>
<comment type="similarity">
    <text evidence="14 15">In the central section; belongs to the AAA ATPase family.</text>
</comment>
<keyword evidence="13 15" id="KW-0472">Membrane</keyword>
<evidence type="ECO:0000256" key="16">
    <source>
        <dbReference type="RuleBase" id="RU003651"/>
    </source>
</evidence>
<dbReference type="GO" id="GO:0016887">
    <property type="term" value="F:ATP hydrolysis activity"/>
    <property type="evidence" value="ECO:0007669"/>
    <property type="project" value="UniProtKB-UniRule"/>
</dbReference>
<comment type="subcellular location">
    <subcellularLocation>
        <location evidence="15">Cell membrane</location>
        <topology evidence="15">Multi-pass membrane protein</topology>
        <orientation evidence="15">Cytoplasmic side</orientation>
    </subcellularLocation>
    <subcellularLocation>
        <location evidence="1">Membrane</location>
        <topology evidence="1">Multi-pass membrane protein</topology>
    </subcellularLocation>
</comment>
<evidence type="ECO:0000256" key="7">
    <source>
        <dbReference type="ARBA" id="ARBA00022801"/>
    </source>
</evidence>
<dbReference type="PANTHER" id="PTHR23076">
    <property type="entry name" value="METALLOPROTEASE M41 FTSH"/>
    <property type="match status" value="1"/>
</dbReference>
<evidence type="ECO:0000256" key="3">
    <source>
        <dbReference type="ARBA" id="ARBA00022670"/>
    </source>
</evidence>
<keyword evidence="9 15" id="KW-0067">ATP-binding</keyword>
<feature type="binding site" evidence="15">
    <location>
        <position position="721"/>
    </location>
    <ligand>
        <name>Zn(2+)</name>
        <dbReference type="ChEBI" id="CHEBI:29105"/>
        <note>catalytic</note>
    </ligand>
</feature>
<dbReference type="SUPFAM" id="SSF52540">
    <property type="entry name" value="P-loop containing nucleoside triphosphate hydrolases"/>
    <property type="match status" value="2"/>
</dbReference>
<sequence>MTTTKRKHDGPVKKGRGGAERPGGLRRSLGFWCIAAIGVLVLIYLVALEASRPHLVGDKLRLDSFTELVVEDKIDNAVVLDVDRVITGVYDARDGSKRRYYMPFSRNVTTATDNLLELLVDKGVRTTVDQQLLKRIIGPATTLLPALILTIVFLYFILSVRGGDGLFGRSRSSARVDDVDVTFDDVAGQEAAVTELKEISDFLSHTERYAELGAQIPRGILLYGPPGCGKTLMARALAGEAGAAFYSISGSDFVEMYVGVGARRVRDLFKEAREEAPSIVFIDELDSVGRRRAGTGPGSQGSAEEQGQALNQLLAEIDGFEPAQGVIVLGATNRPDVLDPALLRPGRFDRAVGLELPDEKGRLGILEVHARGKPLSADVELRSIAQRTVGMTGADLASLFNEAALLTARARRSSILAQDLEDALERVRDAPERQRRLSMRDRRIGQSFLHGERVTFADVAGVDHVIDELAEVREFLADRERFERIGARVPRGYLLAGPPGTGKTLLAHALAGESNAAFVSVAATEFNETYIGEGAARVRDLFAQARGIAPVIVFIDEIDAIGGHRGVGHQDNSERAQTLNQLLIELDAFGNSSTVIVMAATNRPDMLDPALMRPGRFDRKLTLEMPDLVARTQILALHARDRRVGKDVDLEVIARLTYGLSGADLSSLLNEAALLAARSGEDTISQAHLEDALDRVGIGIANARPLSDEDRLVVAYHEAGHGLVARALPGGRVLHKISIVARGSAAGVTWIPESGDRRLRSRSTLVERMATLLAGRAAEQLVFGEPADGAANDLAQVGAIARRMVTVLGMSDAVGALNYADESGGLNGVHYSDDTAQLIDVEARRLVAEAEELARKVLSEQRSSLDRVAAALLERETLTLEDVGVIAGPLPVARA</sequence>
<dbReference type="InterPro" id="IPR005936">
    <property type="entry name" value="FtsH"/>
</dbReference>
<evidence type="ECO:0000256" key="14">
    <source>
        <dbReference type="ARBA" id="ARBA00061570"/>
    </source>
</evidence>
<dbReference type="InterPro" id="IPR037219">
    <property type="entry name" value="Peptidase_M41-like"/>
</dbReference>
<feature type="region of interest" description="Disordered" evidence="17">
    <location>
        <begin position="1"/>
        <end position="21"/>
    </location>
</feature>
<dbReference type="CDD" id="cd19501">
    <property type="entry name" value="RecA-like_FtsH"/>
    <property type="match status" value="1"/>
</dbReference>
<dbReference type="GO" id="GO:0005886">
    <property type="term" value="C:plasma membrane"/>
    <property type="evidence" value="ECO:0007669"/>
    <property type="project" value="UniProtKB-SubCell"/>
</dbReference>
<keyword evidence="6 15" id="KW-0547">Nucleotide-binding</keyword>
<evidence type="ECO:0000256" key="12">
    <source>
        <dbReference type="ARBA" id="ARBA00023049"/>
    </source>
</evidence>
<evidence type="ECO:0000256" key="8">
    <source>
        <dbReference type="ARBA" id="ARBA00022833"/>
    </source>
</evidence>
<keyword evidence="4 15" id="KW-0812">Transmembrane</keyword>
<dbReference type="GO" id="GO:0004222">
    <property type="term" value="F:metalloendopeptidase activity"/>
    <property type="evidence" value="ECO:0007669"/>
    <property type="project" value="InterPro"/>
</dbReference>
<dbReference type="Gene3D" id="1.10.8.60">
    <property type="match status" value="2"/>
</dbReference>
<keyword evidence="3 15" id="KW-0645">Protease</keyword>
<organism evidence="19">
    <name type="scientific">uncultured Solirubrobacteraceae bacterium</name>
    <dbReference type="NCBI Taxonomy" id="1162706"/>
    <lineage>
        <taxon>Bacteria</taxon>
        <taxon>Bacillati</taxon>
        <taxon>Actinomycetota</taxon>
        <taxon>Thermoleophilia</taxon>
        <taxon>Solirubrobacterales</taxon>
        <taxon>Solirubrobacteraceae</taxon>
        <taxon>environmental samples</taxon>
    </lineage>
</organism>
<dbReference type="Gene3D" id="3.40.50.300">
    <property type="entry name" value="P-loop containing nucleotide triphosphate hydrolases"/>
    <property type="match status" value="2"/>
</dbReference>
<feature type="domain" description="AAA+ ATPase" evidence="18">
    <location>
        <begin position="216"/>
        <end position="358"/>
    </location>
</feature>
<evidence type="ECO:0000256" key="11">
    <source>
        <dbReference type="ARBA" id="ARBA00022989"/>
    </source>
</evidence>
<keyword evidence="19" id="KW-0132">Cell division</keyword>
<feature type="binding site" evidence="15">
    <location>
        <position position="793"/>
    </location>
    <ligand>
        <name>Zn(2+)</name>
        <dbReference type="ChEBI" id="CHEBI:29105"/>
        <note>catalytic</note>
    </ligand>
</feature>
<dbReference type="InterPro" id="IPR027417">
    <property type="entry name" value="P-loop_NTPase"/>
</dbReference>
<dbReference type="Pfam" id="PF17862">
    <property type="entry name" value="AAA_lid_3"/>
    <property type="match status" value="2"/>
</dbReference>
<evidence type="ECO:0000256" key="17">
    <source>
        <dbReference type="SAM" id="MobiDB-lite"/>
    </source>
</evidence>
<feature type="active site" evidence="15">
    <location>
        <position position="718"/>
    </location>
</feature>
<protein>
    <recommendedName>
        <fullName evidence="15">ATP-dependent zinc metalloprotease FtsH</fullName>
        <ecNumber evidence="15">3.4.24.-</ecNumber>
    </recommendedName>
</protein>
<keyword evidence="15" id="KW-1003">Cell membrane</keyword>
<dbReference type="HAMAP" id="MF_01458">
    <property type="entry name" value="FtsH"/>
    <property type="match status" value="1"/>
</dbReference>
<dbReference type="SMART" id="SM00382">
    <property type="entry name" value="AAA"/>
    <property type="match status" value="2"/>
</dbReference>
<dbReference type="GO" id="GO:0006508">
    <property type="term" value="P:proteolysis"/>
    <property type="evidence" value="ECO:0007669"/>
    <property type="project" value="UniProtKB-KW"/>
</dbReference>
<dbReference type="GO" id="GO:0004176">
    <property type="term" value="F:ATP-dependent peptidase activity"/>
    <property type="evidence" value="ECO:0007669"/>
    <property type="project" value="InterPro"/>
</dbReference>
<dbReference type="Gene3D" id="1.20.58.760">
    <property type="entry name" value="Peptidase M41"/>
    <property type="match status" value="1"/>
</dbReference>
<comment type="similarity">
    <text evidence="16">Belongs to the AAA ATPase family.</text>
</comment>
<gene>
    <name evidence="15" type="primary">ftsH</name>
    <name evidence="19" type="ORF">AVDCRST_MAG67-35</name>
</gene>
<dbReference type="FunFam" id="3.40.50.300:FF:000001">
    <property type="entry name" value="ATP-dependent zinc metalloprotease FtsH"/>
    <property type="match status" value="1"/>
</dbReference>
<keyword evidence="7 15" id="KW-0378">Hydrolase</keyword>
<evidence type="ECO:0000256" key="2">
    <source>
        <dbReference type="ARBA" id="ARBA00010044"/>
    </source>
</evidence>
<dbReference type="SUPFAM" id="SSF140990">
    <property type="entry name" value="FtsH protease domain-like"/>
    <property type="match status" value="1"/>
</dbReference>
<evidence type="ECO:0000256" key="13">
    <source>
        <dbReference type="ARBA" id="ARBA00023136"/>
    </source>
</evidence>
<dbReference type="FunFam" id="1.10.8.60:FF:000001">
    <property type="entry name" value="ATP-dependent zinc metalloprotease FtsH"/>
    <property type="match status" value="2"/>
</dbReference>
<dbReference type="FunFam" id="3.40.50.300:FF:000277">
    <property type="entry name" value="ATP-dependent zinc metalloprotease FtsH"/>
    <property type="match status" value="1"/>
</dbReference>
<keyword evidence="12 15" id="KW-0482">Metalloprotease</keyword>
<comment type="function">
    <text evidence="15">Acts as a processive, ATP-dependent zinc metallopeptidase for both cytoplasmic and membrane proteins. Plays a role in the quality control of integral membrane proteins.</text>
</comment>
<reference evidence="19" key="1">
    <citation type="submission" date="2020-02" db="EMBL/GenBank/DDBJ databases">
        <authorList>
            <person name="Meier V. D."/>
        </authorList>
    </citation>
    <scope>NUCLEOTIDE SEQUENCE</scope>
    <source>
        <strain evidence="19">AVDCRST_MAG67</strain>
    </source>
</reference>
<feature type="transmembrane region" description="Helical" evidence="15">
    <location>
        <begin position="29"/>
        <end position="47"/>
    </location>
</feature>
<dbReference type="GO" id="GO:0030163">
    <property type="term" value="P:protein catabolic process"/>
    <property type="evidence" value="ECO:0007669"/>
    <property type="project" value="UniProtKB-UniRule"/>
</dbReference>
<dbReference type="GO" id="GO:0008270">
    <property type="term" value="F:zinc ion binding"/>
    <property type="evidence" value="ECO:0007669"/>
    <property type="project" value="UniProtKB-UniRule"/>
</dbReference>
<feature type="binding site" evidence="15">
    <location>
        <begin position="497"/>
        <end position="504"/>
    </location>
    <ligand>
        <name>ATP</name>
        <dbReference type="ChEBI" id="CHEBI:30616"/>
    </ligand>
</feature>
<comment type="cofactor">
    <cofactor evidence="15">
        <name>Zn(2+)</name>
        <dbReference type="ChEBI" id="CHEBI:29105"/>
    </cofactor>
    <text evidence="15">Binds 1 zinc ion per subunit.</text>
</comment>
<dbReference type="GO" id="GO:0051301">
    <property type="term" value="P:cell division"/>
    <property type="evidence" value="ECO:0007669"/>
    <property type="project" value="UniProtKB-KW"/>
</dbReference>
<evidence type="ECO:0000256" key="15">
    <source>
        <dbReference type="HAMAP-Rule" id="MF_01458"/>
    </source>
</evidence>
<dbReference type="InterPro" id="IPR003593">
    <property type="entry name" value="AAA+_ATPase"/>
</dbReference>
<evidence type="ECO:0000256" key="4">
    <source>
        <dbReference type="ARBA" id="ARBA00022692"/>
    </source>
</evidence>
<keyword evidence="5 15" id="KW-0479">Metal-binding</keyword>
<evidence type="ECO:0000256" key="1">
    <source>
        <dbReference type="ARBA" id="ARBA00004141"/>
    </source>
</evidence>
<dbReference type="EC" id="3.4.24.-" evidence="15"/>
<dbReference type="InterPro" id="IPR003959">
    <property type="entry name" value="ATPase_AAA_core"/>
</dbReference>
<dbReference type="InterPro" id="IPR003960">
    <property type="entry name" value="ATPase_AAA_CS"/>
</dbReference>
<comment type="similarity">
    <text evidence="2 15">In the C-terminal section; belongs to the peptidase M41 family.</text>
</comment>
<keyword evidence="19" id="KW-0131">Cell cycle</keyword>
<feature type="transmembrane region" description="Helical" evidence="15">
    <location>
        <begin position="136"/>
        <end position="158"/>
    </location>
</feature>